<gene>
    <name evidence="2" type="ORF">GCM10019016_082280</name>
</gene>
<proteinExistence type="predicted"/>
<feature type="signal peptide" evidence="1">
    <location>
        <begin position="1"/>
        <end position="28"/>
    </location>
</feature>
<protein>
    <recommendedName>
        <fullName evidence="4">Ig-like domain-containing protein</fullName>
    </recommendedName>
</protein>
<reference evidence="3" key="1">
    <citation type="journal article" date="2019" name="Int. J. Syst. Evol. Microbiol.">
        <title>The Global Catalogue of Microorganisms (GCM) 10K type strain sequencing project: providing services to taxonomists for standard genome sequencing and annotation.</title>
        <authorList>
            <consortium name="The Broad Institute Genomics Platform"/>
            <consortium name="The Broad Institute Genome Sequencing Center for Infectious Disease"/>
            <person name="Wu L."/>
            <person name="Ma J."/>
        </authorList>
    </citation>
    <scope>NUCLEOTIDE SEQUENCE [LARGE SCALE GENOMIC DNA]</scope>
    <source>
        <strain evidence="3">JCM 4816</strain>
    </source>
</reference>
<dbReference type="Proteomes" id="UP001501455">
    <property type="component" value="Unassembled WGS sequence"/>
</dbReference>
<keyword evidence="1" id="KW-0732">Signal</keyword>
<comment type="caution">
    <text evidence="2">The sequence shown here is derived from an EMBL/GenBank/DDBJ whole genome shotgun (WGS) entry which is preliminary data.</text>
</comment>
<keyword evidence="3" id="KW-1185">Reference proteome</keyword>
<evidence type="ECO:0000313" key="3">
    <source>
        <dbReference type="Proteomes" id="UP001501455"/>
    </source>
</evidence>
<dbReference type="RefSeq" id="WP_189404624.1">
    <property type="nucleotide sequence ID" value="NZ_BAAAXF010000058.1"/>
</dbReference>
<evidence type="ECO:0000256" key="1">
    <source>
        <dbReference type="SAM" id="SignalP"/>
    </source>
</evidence>
<evidence type="ECO:0000313" key="2">
    <source>
        <dbReference type="EMBL" id="GAA3501121.1"/>
    </source>
</evidence>
<dbReference type="EMBL" id="BAAAXF010000058">
    <property type="protein sequence ID" value="GAA3501121.1"/>
    <property type="molecule type" value="Genomic_DNA"/>
</dbReference>
<evidence type="ECO:0008006" key="4">
    <source>
        <dbReference type="Google" id="ProtNLM"/>
    </source>
</evidence>
<organism evidence="2 3">
    <name type="scientific">Streptomyces prasinosporus</name>
    <dbReference type="NCBI Taxonomy" id="68256"/>
    <lineage>
        <taxon>Bacteria</taxon>
        <taxon>Bacillati</taxon>
        <taxon>Actinomycetota</taxon>
        <taxon>Actinomycetes</taxon>
        <taxon>Kitasatosporales</taxon>
        <taxon>Streptomycetaceae</taxon>
        <taxon>Streptomyces</taxon>
        <taxon>Streptomyces albogriseolus group</taxon>
    </lineage>
</organism>
<accession>A0ABP6U3L5</accession>
<name>A0ABP6U3L5_9ACTN</name>
<feature type="chain" id="PRO_5046889105" description="Ig-like domain-containing protein" evidence="1">
    <location>
        <begin position="29"/>
        <end position="141"/>
    </location>
</feature>
<sequence length="141" mass="14622">MRTKIQAVTIACAIAAGTVLFGAPTASAAGYYCDSSGYMADNTPMKRCTSLSNGVLAHWKSYGTGTSTNITTNYSKTGGSTVSVRVGYGLGSSTVYSSYFSIASGQTKGKTWNKTGDYYCSSSTGLLNYSGGTFQTPSAHC</sequence>